<dbReference type="EC" id="1.18.1.6" evidence="4 13"/>
<feature type="domain" description="FAD/NAD(P)-binding" evidence="16">
    <location>
        <begin position="21"/>
        <end position="177"/>
    </location>
</feature>
<feature type="binding site" evidence="15">
    <location>
        <position position="377"/>
    </location>
    <ligand>
        <name>NADP(+)</name>
        <dbReference type="ChEBI" id="CHEBI:58349"/>
    </ligand>
</feature>
<evidence type="ECO:0000313" key="17">
    <source>
        <dbReference type="Proteomes" id="UP000504615"/>
    </source>
</evidence>
<keyword evidence="10" id="KW-0249">Electron transport</keyword>
<feature type="binding site" evidence="15">
    <location>
        <begin position="166"/>
        <end position="169"/>
    </location>
    <ligand>
        <name>NADP(+)</name>
        <dbReference type="ChEBI" id="CHEBI:58349"/>
    </ligand>
</feature>
<feature type="binding site" evidence="14">
    <location>
        <position position="95"/>
    </location>
    <ligand>
        <name>FAD</name>
        <dbReference type="ChEBI" id="CHEBI:57692"/>
    </ligand>
</feature>
<evidence type="ECO:0000256" key="10">
    <source>
        <dbReference type="ARBA" id="ARBA00022982"/>
    </source>
</evidence>
<dbReference type="InterPro" id="IPR023753">
    <property type="entry name" value="FAD/NAD-binding_dom"/>
</dbReference>
<dbReference type="KEGG" id="pbar:105433423"/>
<evidence type="ECO:0000313" key="19">
    <source>
        <dbReference type="RefSeq" id="XP_025075667.1"/>
    </source>
</evidence>
<feature type="binding site" evidence="14">
    <location>
        <position position="30"/>
    </location>
    <ligand>
        <name>FAD</name>
        <dbReference type="ChEBI" id="CHEBI:57692"/>
    </ligand>
</feature>
<feature type="binding site" evidence="14">
    <location>
        <position position="59"/>
    </location>
    <ligand>
        <name>FAD</name>
        <dbReference type="ChEBI" id="CHEBI:57692"/>
    </ligand>
</feature>
<evidence type="ECO:0000313" key="18">
    <source>
        <dbReference type="RefSeq" id="XP_025075666.1"/>
    </source>
</evidence>
<dbReference type="GO" id="GO:0016491">
    <property type="term" value="F:oxidoreductase activity"/>
    <property type="evidence" value="ECO:0007669"/>
    <property type="project" value="UniProtKB-KW"/>
</dbReference>
<feature type="binding site" evidence="15">
    <location>
        <position position="222"/>
    </location>
    <ligand>
        <name>NADP(+)</name>
        <dbReference type="ChEBI" id="CHEBI:58349"/>
    </ligand>
</feature>
<dbReference type="InterPro" id="IPR021163">
    <property type="entry name" value="Ferredox_Rdtase_adrenod"/>
</dbReference>
<organism evidence="17 18">
    <name type="scientific">Pogonomyrmex barbatus</name>
    <name type="common">red harvester ant</name>
    <dbReference type="NCBI Taxonomy" id="144034"/>
    <lineage>
        <taxon>Eukaryota</taxon>
        <taxon>Metazoa</taxon>
        <taxon>Ecdysozoa</taxon>
        <taxon>Arthropoda</taxon>
        <taxon>Hexapoda</taxon>
        <taxon>Insecta</taxon>
        <taxon>Pterygota</taxon>
        <taxon>Neoptera</taxon>
        <taxon>Endopterygota</taxon>
        <taxon>Hymenoptera</taxon>
        <taxon>Apocrita</taxon>
        <taxon>Aculeata</taxon>
        <taxon>Formicoidea</taxon>
        <taxon>Formicidae</taxon>
        <taxon>Myrmicinae</taxon>
        <taxon>Pogonomyrmex</taxon>
    </lineage>
</organism>
<evidence type="ECO:0000256" key="11">
    <source>
        <dbReference type="ARBA" id="ARBA00023002"/>
    </source>
</evidence>
<dbReference type="PANTHER" id="PTHR48467:SF1">
    <property type="entry name" value="GLUTAMATE SYNTHASE 1 [NADH], CHLOROPLASTIC-LIKE"/>
    <property type="match status" value="1"/>
</dbReference>
<dbReference type="PANTHER" id="PTHR48467">
    <property type="entry name" value="GLUTAMATE SYNTHASE 1 [NADH], CHLOROPLASTIC-LIKE"/>
    <property type="match status" value="1"/>
</dbReference>
<evidence type="ECO:0000256" key="6">
    <source>
        <dbReference type="ARBA" id="ARBA00022448"/>
    </source>
</evidence>
<evidence type="ECO:0000256" key="15">
    <source>
        <dbReference type="PIRSR" id="PIRSR000362-2"/>
    </source>
</evidence>
<evidence type="ECO:0000256" key="4">
    <source>
        <dbReference type="ARBA" id="ARBA00013219"/>
    </source>
</evidence>
<keyword evidence="17" id="KW-1185">Reference proteome</keyword>
<dbReference type="GeneID" id="105433397"/>
<dbReference type="Pfam" id="PF07992">
    <property type="entry name" value="Pyr_redox_2"/>
    <property type="match status" value="1"/>
</dbReference>
<comment type="pathway">
    <text evidence="2">Steroid metabolism; cholesterol metabolism.</text>
</comment>
<dbReference type="SUPFAM" id="SSF51971">
    <property type="entry name" value="Nucleotide-binding domain"/>
    <property type="match status" value="1"/>
</dbReference>
<evidence type="ECO:0000256" key="8">
    <source>
        <dbReference type="ARBA" id="ARBA00022827"/>
    </source>
</evidence>
<dbReference type="FunFam" id="3.50.50.60:FF:000229">
    <property type="entry name" value="NADPH:adrenodoxin oxidoreductase, mitochondrial"/>
    <property type="match status" value="1"/>
</dbReference>
<evidence type="ECO:0000256" key="5">
    <source>
        <dbReference type="ARBA" id="ARBA00016287"/>
    </source>
</evidence>
<dbReference type="RefSeq" id="XP_025075666.1">
    <property type="nucleotide sequence ID" value="XM_025219881.1"/>
</dbReference>
<dbReference type="GO" id="GO:0008203">
    <property type="term" value="P:cholesterol metabolic process"/>
    <property type="evidence" value="ECO:0007669"/>
    <property type="project" value="UniProtKB-UniPathway"/>
</dbReference>
<dbReference type="InterPro" id="IPR036188">
    <property type="entry name" value="FAD/NAD-bd_sf"/>
</dbReference>
<dbReference type="GO" id="GO:0005739">
    <property type="term" value="C:mitochondrion"/>
    <property type="evidence" value="ECO:0007669"/>
    <property type="project" value="UniProtKB-SubCell"/>
</dbReference>
<reference evidence="18 19" key="1">
    <citation type="submission" date="2025-04" db="UniProtKB">
        <authorList>
            <consortium name="RefSeq"/>
        </authorList>
    </citation>
    <scope>IDENTIFICATION</scope>
</reference>
<comment type="subcellular location">
    <subcellularLocation>
        <location evidence="13">Mitochondrion</location>
    </subcellularLocation>
</comment>
<dbReference type="PRINTS" id="PR00419">
    <property type="entry name" value="ADXRDTASE"/>
</dbReference>
<name>A0A8N1SA90_9HYME</name>
<dbReference type="RefSeq" id="XP_025075667.1">
    <property type="nucleotide sequence ID" value="XM_025219882.1"/>
</dbReference>
<keyword evidence="9 13" id="KW-0521">NADP</keyword>
<dbReference type="Gene3D" id="3.40.50.720">
    <property type="entry name" value="NAD(P)-binding Rossmann-like Domain"/>
    <property type="match status" value="1"/>
</dbReference>
<evidence type="ECO:0000256" key="2">
    <source>
        <dbReference type="ARBA" id="ARBA00004731"/>
    </source>
</evidence>
<feature type="binding site" evidence="14">
    <location>
        <begin position="377"/>
        <end position="379"/>
    </location>
    <ligand>
        <name>FAD</name>
        <dbReference type="ChEBI" id="CHEBI:57692"/>
    </ligand>
</feature>
<keyword evidence="7 13" id="KW-0285">Flavoprotein</keyword>
<gene>
    <name evidence="18 19" type="primary">LOC105433397</name>
</gene>
<protein>
    <recommendedName>
        <fullName evidence="5 13">NADPH:adrenodoxin oxidoreductase, mitochondrial</fullName>
        <ecNumber evidence="4 13">1.18.1.6</ecNumber>
    </recommendedName>
</protein>
<feature type="binding site" evidence="15">
    <location>
        <begin position="210"/>
        <end position="211"/>
    </location>
    <ligand>
        <name>NADP(+)</name>
        <dbReference type="ChEBI" id="CHEBI:58349"/>
    </ligand>
</feature>
<evidence type="ECO:0000259" key="16">
    <source>
        <dbReference type="Pfam" id="PF07992"/>
    </source>
</evidence>
<keyword evidence="6" id="KW-0813">Transport</keyword>
<dbReference type="Proteomes" id="UP000504615">
    <property type="component" value="Unplaced"/>
</dbReference>
<evidence type="ECO:0000256" key="13">
    <source>
        <dbReference type="PIRNR" id="PIRNR000362"/>
    </source>
</evidence>
<evidence type="ECO:0000256" key="12">
    <source>
        <dbReference type="ARBA" id="ARBA00048933"/>
    </source>
</evidence>
<sequence>MKHHLFKNSIRFLSSGQHIPKVCIVGAGPAGFYAAQQILKDLSNVRIDILEKLPVPFGLVRYGVAPDHPEVKNVINTFHKTAINPRVKFLGNVNVGTDIAVDQLREFYDAVLLTYGAQEDRLLNIPGENLNNVISGRRFVGWYNGVPDDKDLNINLDVEEIVVLGQGNVAIDISRILLSPVDKLKETDITSYALENLCNSKVKRVSMVGRRGPLQAAFTTAELREIIKLENCKTFWREEDFANVREIVPTLARPRRRLTELMLKSLTESTSNSVYTKELHPIFLRSPVEFHGNNNLKSIKFSINRLRGETIQNTVAEATGEFEEIPCGLAVRSIGFKSLQIDSSIPFNVKKACVENTNGKVDGNLYCAGWAETGPIGVILSTMTNAFQVGRLICNELASSDENRAGSDGLREILDFKGIQVVSYEDWQKIDRVELERGKQRKKLREKIVDVSEMLEIAAK</sequence>
<evidence type="ECO:0000256" key="3">
    <source>
        <dbReference type="ARBA" id="ARBA00008312"/>
    </source>
</evidence>
<comment type="similarity">
    <text evidence="3 13">Belongs to the ferredoxin--NADP reductase type 1 family.</text>
</comment>
<evidence type="ECO:0000256" key="7">
    <source>
        <dbReference type="ARBA" id="ARBA00022630"/>
    </source>
</evidence>
<keyword evidence="8 13" id="KW-0274">FAD</keyword>
<dbReference type="Gene3D" id="3.50.50.60">
    <property type="entry name" value="FAD/NAD(P)-binding domain"/>
    <property type="match status" value="1"/>
</dbReference>
<evidence type="ECO:0000256" key="9">
    <source>
        <dbReference type="ARBA" id="ARBA00022857"/>
    </source>
</evidence>
<proteinExistence type="inferred from homology"/>
<dbReference type="UniPathway" id="UPA00296"/>
<comment type="cofactor">
    <cofactor evidence="1 13 14">
        <name>FAD</name>
        <dbReference type="ChEBI" id="CHEBI:57692"/>
    </cofactor>
</comment>
<evidence type="ECO:0000256" key="14">
    <source>
        <dbReference type="PIRSR" id="PIRSR000362-1"/>
    </source>
</evidence>
<keyword evidence="11 13" id="KW-0560">Oxidoreductase</keyword>
<dbReference type="OrthoDB" id="429597at2759"/>
<keyword evidence="13" id="KW-0496">Mitochondrion</keyword>
<evidence type="ECO:0000256" key="1">
    <source>
        <dbReference type="ARBA" id="ARBA00001974"/>
    </source>
</evidence>
<comment type="catalytic activity">
    <reaction evidence="12 13">
        <text>2 reduced [adrenodoxin] + NADP(+) + H(+) = 2 oxidized [adrenodoxin] + NADPH</text>
        <dbReference type="Rhea" id="RHEA:42312"/>
        <dbReference type="Rhea" id="RHEA-COMP:9998"/>
        <dbReference type="Rhea" id="RHEA-COMP:9999"/>
        <dbReference type="ChEBI" id="CHEBI:15378"/>
        <dbReference type="ChEBI" id="CHEBI:33737"/>
        <dbReference type="ChEBI" id="CHEBI:33738"/>
        <dbReference type="ChEBI" id="CHEBI:57783"/>
        <dbReference type="ChEBI" id="CHEBI:58349"/>
        <dbReference type="EC" id="1.18.1.6"/>
    </reaction>
</comment>
<feature type="binding site" evidence="14">
    <location>
        <position position="51"/>
    </location>
    <ligand>
        <name>FAD</name>
        <dbReference type="ChEBI" id="CHEBI:57692"/>
    </ligand>
</feature>
<feature type="binding site" evidence="14">
    <location>
        <position position="370"/>
    </location>
    <ligand>
        <name>FAD</name>
        <dbReference type="ChEBI" id="CHEBI:57692"/>
    </ligand>
</feature>
<accession>A0A8N1SA90</accession>
<dbReference type="PIRSF" id="PIRSF000362">
    <property type="entry name" value="FNR"/>
    <property type="match status" value="1"/>
</dbReference>
<dbReference type="CTD" id="36203"/>
<dbReference type="InterPro" id="IPR055275">
    <property type="entry name" value="Ferredox_Rdtase"/>
</dbReference>
<dbReference type="AlphaFoldDB" id="A0A8N1SA90"/>